<evidence type="ECO:0000256" key="4">
    <source>
        <dbReference type="ARBA" id="ARBA00022679"/>
    </source>
</evidence>
<sequence>MNRLEELCHQYTDLSELDIVTLSLEAQRIEETDEYQDHDVFIDVWNAFNNQALVVYHKSPKCCESLYHDKVVGEIALRKNEPGVFHTLETKLNSVGLLAETQERRLIHQRIYPILRKNKAIGVTIVESDVSEGVLKNFQGTDVQSTYDDVSATLKMFGQLDTEITDQLADAILVFDETKHLVLANRAAISLYQRVGYIGNIIGLNYENLSLDGSQFDDTVTQLQEIHHDGQFLAHSFNYLSYFFKERKFWNKNSRQLVVLIQDKTDVKSKEAEIISKSVAIREINHRIKNNLQSVISLLRIQQRRLEGEEAKKVLSESISRIMAIASTYELMSKQLEDETNLKAAIQLLVSHFVQLNEQNQEVNIALEVDPDITVDSDQVVTISIIINEILQNIVSHAYPEGQQRMGHVIIQGQVAHEIITLTITDDGVGFDLEHTRPGSLGLTIIRNYVKDKLLGRLKIESSSEGTSISFSFDQKTQH</sequence>
<organism evidence="10 11">
    <name type="scientific">Candidatus Levilactobacillus faecigallinarum</name>
    <dbReference type="NCBI Taxonomy" id="2838638"/>
    <lineage>
        <taxon>Bacteria</taxon>
        <taxon>Bacillati</taxon>
        <taxon>Bacillota</taxon>
        <taxon>Bacilli</taxon>
        <taxon>Lactobacillales</taxon>
        <taxon>Lactobacillaceae</taxon>
        <taxon>Levilactobacillus</taxon>
    </lineage>
</organism>
<evidence type="ECO:0000256" key="8">
    <source>
        <dbReference type="ARBA" id="ARBA00023012"/>
    </source>
</evidence>
<keyword evidence="3" id="KW-0597">Phosphoprotein</keyword>
<dbReference type="InterPro" id="IPR011495">
    <property type="entry name" value="Sig_transdc_His_kin_sub2_dim/P"/>
</dbReference>
<dbReference type="PANTHER" id="PTHR41523">
    <property type="entry name" value="TWO-COMPONENT SYSTEM SENSOR PROTEIN"/>
    <property type="match status" value="1"/>
</dbReference>
<comment type="catalytic activity">
    <reaction evidence="1">
        <text>ATP + protein L-histidine = ADP + protein N-phospho-L-histidine.</text>
        <dbReference type="EC" id="2.7.13.3"/>
    </reaction>
</comment>
<dbReference type="Pfam" id="PF07568">
    <property type="entry name" value="HisKA_2"/>
    <property type="match status" value="1"/>
</dbReference>
<keyword evidence="4" id="KW-0808">Transferase</keyword>
<dbReference type="EC" id="2.7.13.3" evidence="2"/>
<dbReference type="Pfam" id="PF12282">
    <property type="entry name" value="GAF_PdtaS"/>
    <property type="match status" value="1"/>
</dbReference>
<evidence type="ECO:0000256" key="2">
    <source>
        <dbReference type="ARBA" id="ARBA00012438"/>
    </source>
</evidence>
<dbReference type="Pfam" id="PF13581">
    <property type="entry name" value="HATPase_c_2"/>
    <property type="match status" value="1"/>
</dbReference>
<evidence type="ECO:0000313" key="10">
    <source>
        <dbReference type="EMBL" id="HIW71460.1"/>
    </source>
</evidence>
<dbReference type="Gene3D" id="3.30.565.10">
    <property type="entry name" value="Histidine kinase-like ATPase, C-terminal domain"/>
    <property type="match status" value="1"/>
</dbReference>
<protein>
    <recommendedName>
        <fullName evidence="2">histidine kinase</fullName>
        <ecNumber evidence="2">2.7.13.3</ecNumber>
    </recommendedName>
</protein>
<comment type="caution">
    <text evidence="10">The sequence shown here is derived from an EMBL/GenBank/DDBJ whole genome shotgun (WGS) entry which is preliminary data.</text>
</comment>
<gene>
    <name evidence="10" type="ORF">H9875_02410</name>
</gene>
<feature type="domain" description="Histidine kinase" evidence="9">
    <location>
        <begin position="283"/>
        <end position="477"/>
    </location>
</feature>
<dbReference type="InterPro" id="IPR005467">
    <property type="entry name" value="His_kinase_dom"/>
</dbReference>
<dbReference type="GO" id="GO:0005524">
    <property type="term" value="F:ATP binding"/>
    <property type="evidence" value="ECO:0007669"/>
    <property type="project" value="UniProtKB-KW"/>
</dbReference>
<keyword evidence="8" id="KW-0902">Two-component regulatory system</keyword>
<evidence type="ECO:0000256" key="7">
    <source>
        <dbReference type="ARBA" id="ARBA00022840"/>
    </source>
</evidence>
<dbReference type="GO" id="GO:0004673">
    <property type="term" value="F:protein histidine kinase activity"/>
    <property type="evidence" value="ECO:0007669"/>
    <property type="project" value="UniProtKB-EC"/>
</dbReference>
<dbReference type="PROSITE" id="PS50109">
    <property type="entry name" value="HIS_KIN"/>
    <property type="match status" value="1"/>
</dbReference>
<dbReference type="InterPro" id="IPR022066">
    <property type="entry name" value="PdtaS_GAF"/>
</dbReference>
<dbReference type="Proteomes" id="UP000886822">
    <property type="component" value="Unassembled WGS sequence"/>
</dbReference>
<dbReference type="EMBL" id="DXGJ01000020">
    <property type="protein sequence ID" value="HIW71460.1"/>
    <property type="molecule type" value="Genomic_DNA"/>
</dbReference>
<keyword evidence="7" id="KW-0067">ATP-binding</keyword>
<name>A0A9D1U540_9LACO</name>
<proteinExistence type="predicted"/>
<accession>A0A9D1U540</accession>
<keyword evidence="6 10" id="KW-0418">Kinase</keyword>
<reference evidence="10" key="1">
    <citation type="journal article" date="2021" name="PeerJ">
        <title>Extensive microbial diversity within the chicken gut microbiome revealed by metagenomics and culture.</title>
        <authorList>
            <person name="Gilroy R."/>
            <person name="Ravi A."/>
            <person name="Getino M."/>
            <person name="Pursley I."/>
            <person name="Horton D.L."/>
            <person name="Alikhan N.F."/>
            <person name="Baker D."/>
            <person name="Gharbi K."/>
            <person name="Hall N."/>
            <person name="Watson M."/>
            <person name="Adriaenssens E.M."/>
            <person name="Foster-Nyarko E."/>
            <person name="Jarju S."/>
            <person name="Secka A."/>
            <person name="Antonio M."/>
            <person name="Oren A."/>
            <person name="Chaudhuri R.R."/>
            <person name="La Ragione R."/>
            <person name="Hildebrand F."/>
            <person name="Pallen M.J."/>
        </authorList>
    </citation>
    <scope>NUCLEOTIDE SEQUENCE</scope>
    <source>
        <strain evidence="10">CHK173-259</strain>
    </source>
</reference>
<dbReference type="Gene3D" id="3.30.450.20">
    <property type="entry name" value="PAS domain"/>
    <property type="match status" value="1"/>
</dbReference>
<reference evidence="10" key="2">
    <citation type="submission" date="2021-04" db="EMBL/GenBank/DDBJ databases">
        <authorList>
            <person name="Gilroy R."/>
        </authorList>
    </citation>
    <scope>NUCLEOTIDE SEQUENCE</scope>
    <source>
        <strain evidence="10">CHK173-259</strain>
    </source>
</reference>
<evidence type="ECO:0000256" key="3">
    <source>
        <dbReference type="ARBA" id="ARBA00022553"/>
    </source>
</evidence>
<dbReference type="PANTHER" id="PTHR41523:SF8">
    <property type="entry name" value="ETHYLENE RESPONSE SENSOR PROTEIN"/>
    <property type="match status" value="1"/>
</dbReference>
<dbReference type="AlphaFoldDB" id="A0A9D1U540"/>
<dbReference type="InterPro" id="IPR003594">
    <property type="entry name" value="HATPase_dom"/>
</dbReference>
<dbReference type="InterPro" id="IPR036890">
    <property type="entry name" value="HATPase_C_sf"/>
</dbReference>
<evidence type="ECO:0000256" key="6">
    <source>
        <dbReference type="ARBA" id="ARBA00022777"/>
    </source>
</evidence>
<evidence type="ECO:0000256" key="5">
    <source>
        <dbReference type="ARBA" id="ARBA00022741"/>
    </source>
</evidence>
<keyword evidence="5" id="KW-0547">Nucleotide-binding</keyword>
<dbReference type="SUPFAM" id="SSF55874">
    <property type="entry name" value="ATPase domain of HSP90 chaperone/DNA topoisomerase II/histidine kinase"/>
    <property type="match status" value="1"/>
</dbReference>
<dbReference type="Gene3D" id="3.30.450.280">
    <property type="entry name" value="GAF domain"/>
    <property type="match status" value="1"/>
</dbReference>
<evidence type="ECO:0000313" key="11">
    <source>
        <dbReference type="Proteomes" id="UP000886822"/>
    </source>
</evidence>
<dbReference type="GO" id="GO:0000160">
    <property type="term" value="P:phosphorelay signal transduction system"/>
    <property type="evidence" value="ECO:0007669"/>
    <property type="project" value="UniProtKB-KW"/>
</dbReference>
<evidence type="ECO:0000259" key="9">
    <source>
        <dbReference type="PROSITE" id="PS50109"/>
    </source>
</evidence>
<evidence type="ECO:0000256" key="1">
    <source>
        <dbReference type="ARBA" id="ARBA00000085"/>
    </source>
</evidence>
<dbReference type="InterPro" id="IPR038424">
    <property type="entry name" value="H_kinase_PdtaS_GAF_sf"/>
</dbReference>